<dbReference type="AlphaFoldDB" id="A0A3A8NCN8"/>
<protein>
    <submittedName>
        <fullName evidence="1">Uncharacterized protein</fullName>
    </submittedName>
</protein>
<gene>
    <name evidence="1" type="ORF">D7X12_16645</name>
</gene>
<organism evidence="1 2">
    <name type="scientific">Corallococcus sicarius</name>
    <dbReference type="NCBI Taxonomy" id="2316726"/>
    <lineage>
        <taxon>Bacteria</taxon>
        <taxon>Pseudomonadati</taxon>
        <taxon>Myxococcota</taxon>
        <taxon>Myxococcia</taxon>
        <taxon>Myxococcales</taxon>
        <taxon>Cystobacterineae</taxon>
        <taxon>Myxococcaceae</taxon>
        <taxon>Corallococcus</taxon>
    </lineage>
</organism>
<dbReference type="EMBL" id="RAWG01000094">
    <property type="protein sequence ID" value="RKH42086.1"/>
    <property type="molecule type" value="Genomic_DNA"/>
</dbReference>
<evidence type="ECO:0000313" key="2">
    <source>
        <dbReference type="Proteomes" id="UP000273405"/>
    </source>
</evidence>
<comment type="caution">
    <text evidence="1">The sequence shown here is derived from an EMBL/GenBank/DDBJ whole genome shotgun (WGS) entry which is preliminary data.</text>
</comment>
<accession>A0A3A8NCN8</accession>
<dbReference type="Proteomes" id="UP000273405">
    <property type="component" value="Unassembled WGS sequence"/>
</dbReference>
<proteinExistence type="predicted"/>
<evidence type="ECO:0000313" key="1">
    <source>
        <dbReference type="EMBL" id="RKH42086.1"/>
    </source>
</evidence>
<keyword evidence="2" id="KW-1185">Reference proteome</keyword>
<name>A0A3A8NCN8_9BACT</name>
<sequence length="157" mass="17919">MMHSSSDSHPQGRPRFDFAVYDRAGHLKVQIEARAHPRATRSWAKQFWLDLKEMGRRPTAEMFVLVTPLQIYVWELGKVKSGSPTRTLDARDLLEPYFTRAEILPAEINPAAFEMLVSWWLHDLAFKGSTKQTRSPLSRTGLIQALAEGEVVREAVD</sequence>
<reference evidence="2" key="1">
    <citation type="submission" date="2018-09" db="EMBL/GenBank/DDBJ databases">
        <authorList>
            <person name="Livingstone P.G."/>
            <person name="Whitworth D.E."/>
        </authorList>
    </citation>
    <scope>NUCLEOTIDE SEQUENCE [LARGE SCALE GENOMIC DNA]</scope>
    <source>
        <strain evidence="2">CA040B</strain>
    </source>
</reference>